<name>A0ACC2DXD0_DIPCM</name>
<sequence>MARYQKEAIIFAAPLLLLNFAAYTVLLALAGWALNEMLDNKLHGGNAATLYLIVFSLIAGVVGVASVVLGFLSLSGTPETKAVAVTSGLVAWVLSLLALGLAAKQIHIGKVHNKRLRALEAFAIIVAGTQLLYIFAVHVGLVFKSTFVESTTAPAAQAGEKEKPITSETV</sequence>
<reference evidence="2" key="1">
    <citation type="journal article" date="2024" name="Proc. Natl. Acad. Sci. U.S.A.">
        <title>Extraordinary preservation of gene collinearity over three hundred million years revealed in homosporous lycophytes.</title>
        <authorList>
            <person name="Li C."/>
            <person name="Wickell D."/>
            <person name="Kuo L.Y."/>
            <person name="Chen X."/>
            <person name="Nie B."/>
            <person name="Liao X."/>
            <person name="Peng D."/>
            <person name="Ji J."/>
            <person name="Jenkins J."/>
            <person name="Williams M."/>
            <person name="Shu S."/>
            <person name="Plott C."/>
            <person name="Barry K."/>
            <person name="Rajasekar S."/>
            <person name="Grimwood J."/>
            <person name="Han X."/>
            <person name="Sun S."/>
            <person name="Hou Z."/>
            <person name="He W."/>
            <person name="Dai G."/>
            <person name="Sun C."/>
            <person name="Schmutz J."/>
            <person name="Leebens-Mack J.H."/>
            <person name="Li F.W."/>
            <person name="Wang L."/>
        </authorList>
    </citation>
    <scope>NUCLEOTIDE SEQUENCE [LARGE SCALE GENOMIC DNA]</scope>
    <source>
        <strain evidence="2">cv. PW_Plant_1</strain>
    </source>
</reference>
<protein>
    <submittedName>
        <fullName evidence="1">Uncharacterized protein</fullName>
    </submittedName>
</protein>
<keyword evidence="2" id="KW-1185">Reference proteome</keyword>
<dbReference type="EMBL" id="CM055095">
    <property type="protein sequence ID" value="KAJ7558911.1"/>
    <property type="molecule type" value="Genomic_DNA"/>
</dbReference>
<dbReference type="Proteomes" id="UP001162992">
    <property type="component" value="Chromosome 4"/>
</dbReference>
<accession>A0ACC2DXD0</accession>
<comment type="caution">
    <text evidence="1">The sequence shown here is derived from an EMBL/GenBank/DDBJ whole genome shotgun (WGS) entry which is preliminary data.</text>
</comment>
<evidence type="ECO:0000313" key="1">
    <source>
        <dbReference type="EMBL" id="KAJ7558911.1"/>
    </source>
</evidence>
<organism evidence="1 2">
    <name type="scientific">Diphasiastrum complanatum</name>
    <name type="common">Issler's clubmoss</name>
    <name type="synonym">Lycopodium complanatum</name>
    <dbReference type="NCBI Taxonomy" id="34168"/>
    <lineage>
        <taxon>Eukaryota</taxon>
        <taxon>Viridiplantae</taxon>
        <taxon>Streptophyta</taxon>
        <taxon>Embryophyta</taxon>
        <taxon>Tracheophyta</taxon>
        <taxon>Lycopodiopsida</taxon>
        <taxon>Lycopodiales</taxon>
        <taxon>Lycopodiaceae</taxon>
        <taxon>Lycopodioideae</taxon>
        <taxon>Diphasiastrum</taxon>
    </lineage>
</organism>
<evidence type="ECO:0000313" key="2">
    <source>
        <dbReference type="Proteomes" id="UP001162992"/>
    </source>
</evidence>
<proteinExistence type="predicted"/>
<gene>
    <name evidence="1" type="ORF">O6H91_04G061500</name>
</gene>